<dbReference type="EMBL" id="CABEEP010000001">
    <property type="protein sequence ID" value="VTQ59554.1"/>
    <property type="molecule type" value="Genomic_DNA"/>
</dbReference>
<dbReference type="AlphaFoldDB" id="A0A7Z9DGZ8"/>
<dbReference type="Pfam" id="PF09643">
    <property type="entry name" value="YopX"/>
    <property type="match status" value="1"/>
</dbReference>
<dbReference type="InterPro" id="IPR023385">
    <property type="entry name" value="YopX-like_C"/>
</dbReference>
<proteinExistence type="predicted"/>
<gene>
    <name evidence="1" type="primary">yopX</name>
    <name evidence="1" type="ORF">NCTC12204_00416</name>
</gene>
<dbReference type="NCBIfam" id="TIGR01671">
    <property type="entry name" value="phage_TIGR01671"/>
    <property type="match status" value="1"/>
</dbReference>
<dbReference type="SUPFAM" id="SSF159006">
    <property type="entry name" value="YopX-like"/>
    <property type="match status" value="1"/>
</dbReference>
<dbReference type="InterPro" id="IPR019096">
    <property type="entry name" value="YopX_protein"/>
</dbReference>
<comment type="caution">
    <text evidence="1">The sequence shown here is derived from an EMBL/GenBank/DDBJ whole genome shotgun (WGS) entry which is preliminary data.</text>
</comment>
<evidence type="ECO:0000313" key="2">
    <source>
        <dbReference type="Proteomes" id="UP000352698"/>
    </source>
</evidence>
<reference evidence="1 2" key="1">
    <citation type="submission" date="2019-05" db="EMBL/GenBank/DDBJ databases">
        <authorList>
            <consortium name="Pathogen Informatics"/>
        </authorList>
    </citation>
    <scope>NUCLEOTIDE SEQUENCE [LARGE SCALE GENOMIC DNA]</scope>
    <source>
        <strain evidence="1 2">NCTC12204</strain>
    </source>
</reference>
<dbReference type="InterPro" id="IPR010024">
    <property type="entry name" value="CHP16711"/>
</dbReference>
<sequence length="133" mass="15499">MIPKFRAWDKRQNVMRDVAVLHFTKSGKVNSIEYWKTPSELKSYHVRNIELMQSTGLKDKNGVEIFEGDIVLADGVKKIVTFGEQEHEEDFGDLIYYIGFNVYTKMGYSSVIPVEYEVIGNIWENSELLEEQR</sequence>
<name>A0A7Z9DGZ8_ENTHR</name>
<dbReference type="Proteomes" id="UP000352698">
    <property type="component" value="Unassembled WGS sequence"/>
</dbReference>
<accession>A0A7Z9DGZ8</accession>
<dbReference type="RefSeq" id="WP_010719512.1">
    <property type="nucleotide sequence ID" value="NZ_BSWT01000007.1"/>
</dbReference>
<organism evidence="1 2">
    <name type="scientific">Enterococcus hirae</name>
    <dbReference type="NCBI Taxonomy" id="1354"/>
    <lineage>
        <taxon>Bacteria</taxon>
        <taxon>Bacillati</taxon>
        <taxon>Bacillota</taxon>
        <taxon>Bacilli</taxon>
        <taxon>Lactobacillales</taxon>
        <taxon>Enterococcaceae</taxon>
        <taxon>Enterococcus</taxon>
    </lineage>
</organism>
<evidence type="ECO:0000313" key="1">
    <source>
        <dbReference type="EMBL" id="VTQ59554.1"/>
    </source>
</evidence>
<dbReference type="Gene3D" id="2.30.30.290">
    <property type="entry name" value="YopX-like domains"/>
    <property type="match status" value="1"/>
</dbReference>
<protein>
    <submittedName>
        <fullName evidence="1">Putative phage protein YopX</fullName>
    </submittedName>
</protein>